<dbReference type="STRING" id="4072.A0A2G2ZGM6"/>
<dbReference type="Gene3D" id="3.40.50.2000">
    <property type="entry name" value="Glycogen Phosphorylase B"/>
    <property type="match status" value="4"/>
</dbReference>
<sequence>MEDLTEIQSSDLSTFMFRYDNLPIHELDNLKQDHVVVVMVPFPIQGHLNQLLQLAGLISSSYELPVYYVGSSTLIRQARDVSSLPNVESYVFTCISAFNWYYFSCLLNGMSVQLQEELLKKLPSLEGEMPNEVRKIMALQGPYMDIRSDDIHNTSKLIEGEFLDLLAQVENKQQWGIGPILPTKLDHTSNSNNICLEWLNKQPLRSVLYVSFGISTTFSDREVMELVMGLEQSKQKFIWVLREADRGDIFIGGARRLELPEEFKERVKGSSTMAVPIAAWPMHSDQPKNGFLVAEMLKIGLIVREWHKHEELVSESTIENVVRKLMGSEEGDAIRKRAEELGEAIRCFTEKGGTSRIELDSFIAHITR</sequence>
<dbReference type="SUPFAM" id="SSF53756">
    <property type="entry name" value="UDP-Glycosyltransferase/glycogen phosphorylase"/>
    <property type="match status" value="1"/>
</dbReference>
<feature type="domain" description="Glycosyltransferase N-terminal" evidence="2">
    <location>
        <begin position="33"/>
        <end position="79"/>
    </location>
</feature>
<dbReference type="AlphaFoldDB" id="A0A2G2ZGM6"/>
<comment type="similarity">
    <text evidence="1">Belongs to the UDP-glycosyltransferase family.</text>
</comment>
<dbReference type="EMBL" id="AYRZ02000005">
    <property type="protein sequence ID" value="PHT81159.1"/>
    <property type="molecule type" value="Genomic_DNA"/>
</dbReference>
<protein>
    <recommendedName>
        <fullName evidence="2">Glycosyltransferase N-terminal domain-containing protein</fullName>
    </recommendedName>
</protein>
<proteinExistence type="inferred from homology"/>
<organism evidence="3 4">
    <name type="scientific">Capsicum annuum</name>
    <name type="common">Capsicum pepper</name>
    <dbReference type="NCBI Taxonomy" id="4072"/>
    <lineage>
        <taxon>Eukaryota</taxon>
        <taxon>Viridiplantae</taxon>
        <taxon>Streptophyta</taxon>
        <taxon>Embryophyta</taxon>
        <taxon>Tracheophyta</taxon>
        <taxon>Spermatophyta</taxon>
        <taxon>Magnoliopsida</taxon>
        <taxon>eudicotyledons</taxon>
        <taxon>Gunneridae</taxon>
        <taxon>Pentapetalae</taxon>
        <taxon>asterids</taxon>
        <taxon>lamiids</taxon>
        <taxon>Solanales</taxon>
        <taxon>Solanaceae</taxon>
        <taxon>Solanoideae</taxon>
        <taxon>Capsiceae</taxon>
        <taxon>Capsicum</taxon>
    </lineage>
</organism>
<dbReference type="Proteomes" id="UP000222542">
    <property type="component" value="Unassembled WGS sequence"/>
</dbReference>
<feature type="domain" description="Glycosyltransferase N-terminal" evidence="2">
    <location>
        <begin position="80"/>
        <end position="182"/>
    </location>
</feature>
<dbReference type="Gramene" id="PHT81159">
    <property type="protein sequence ID" value="PHT81159"/>
    <property type="gene ID" value="T459_14174"/>
</dbReference>
<evidence type="ECO:0000313" key="4">
    <source>
        <dbReference type="Proteomes" id="UP000222542"/>
    </source>
</evidence>
<dbReference type="InterPro" id="IPR058980">
    <property type="entry name" value="Glyco_transf_N"/>
</dbReference>
<dbReference type="GO" id="GO:0035251">
    <property type="term" value="F:UDP-glucosyltransferase activity"/>
    <property type="evidence" value="ECO:0000318"/>
    <property type="project" value="GO_Central"/>
</dbReference>
<evidence type="ECO:0000256" key="1">
    <source>
        <dbReference type="ARBA" id="ARBA00009995"/>
    </source>
</evidence>
<comment type="caution">
    <text evidence="3">The sequence shown here is derived from an EMBL/GenBank/DDBJ whole genome shotgun (WGS) entry which is preliminary data.</text>
</comment>
<evidence type="ECO:0000313" key="3">
    <source>
        <dbReference type="EMBL" id="PHT81159.1"/>
    </source>
</evidence>
<reference evidence="3 4" key="1">
    <citation type="journal article" date="2014" name="Nat. Genet.">
        <title>Genome sequence of the hot pepper provides insights into the evolution of pungency in Capsicum species.</title>
        <authorList>
            <person name="Kim S."/>
            <person name="Park M."/>
            <person name="Yeom S.I."/>
            <person name="Kim Y.M."/>
            <person name="Lee J.M."/>
            <person name="Lee H.A."/>
            <person name="Seo E."/>
            <person name="Choi J."/>
            <person name="Cheong K."/>
            <person name="Kim K.T."/>
            <person name="Jung K."/>
            <person name="Lee G.W."/>
            <person name="Oh S.K."/>
            <person name="Bae C."/>
            <person name="Kim S.B."/>
            <person name="Lee H.Y."/>
            <person name="Kim S.Y."/>
            <person name="Kim M.S."/>
            <person name="Kang B.C."/>
            <person name="Jo Y.D."/>
            <person name="Yang H.B."/>
            <person name="Jeong H.J."/>
            <person name="Kang W.H."/>
            <person name="Kwon J.K."/>
            <person name="Shin C."/>
            <person name="Lim J.Y."/>
            <person name="Park J.H."/>
            <person name="Huh J.H."/>
            <person name="Kim J.S."/>
            <person name="Kim B.D."/>
            <person name="Cohen O."/>
            <person name="Paran I."/>
            <person name="Suh M.C."/>
            <person name="Lee S.B."/>
            <person name="Kim Y.K."/>
            <person name="Shin Y."/>
            <person name="Noh S.J."/>
            <person name="Park J."/>
            <person name="Seo Y.S."/>
            <person name="Kwon S.Y."/>
            <person name="Kim H.A."/>
            <person name="Park J.M."/>
            <person name="Kim H.J."/>
            <person name="Choi S.B."/>
            <person name="Bosland P.W."/>
            <person name="Reeves G."/>
            <person name="Jo S.H."/>
            <person name="Lee B.W."/>
            <person name="Cho H.T."/>
            <person name="Choi H.S."/>
            <person name="Lee M.S."/>
            <person name="Yu Y."/>
            <person name="Do Choi Y."/>
            <person name="Park B.S."/>
            <person name="van Deynze A."/>
            <person name="Ashrafi H."/>
            <person name="Hill T."/>
            <person name="Kim W.T."/>
            <person name="Pai H.S."/>
            <person name="Ahn H.K."/>
            <person name="Yeam I."/>
            <person name="Giovannoni J.J."/>
            <person name="Rose J.K."/>
            <person name="Sorensen I."/>
            <person name="Lee S.J."/>
            <person name="Kim R.W."/>
            <person name="Choi I.Y."/>
            <person name="Choi B.S."/>
            <person name="Lim J.S."/>
            <person name="Lee Y.H."/>
            <person name="Choi D."/>
        </authorList>
    </citation>
    <scope>NUCLEOTIDE SEQUENCE [LARGE SCALE GENOMIC DNA]</scope>
    <source>
        <strain evidence="4">cv. CM334</strain>
    </source>
</reference>
<dbReference type="OMA" id="CISAFNW"/>
<gene>
    <name evidence="3" type="ORF">T459_14174</name>
</gene>
<dbReference type="PANTHER" id="PTHR48044">
    <property type="entry name" value="GLYCOSYLTRANSFERASE"/>
    <property type="match status" value="1"/>
</dbReference>
<evidence type="ECO:0000259" key="2">
    <source>
        <dbReference type="Pfam" id="PF26168"/>
    </source>
</evidence>
<dbReference type="PANTHER" id="PTHR48044:SF89">
    <property type="entry name" value="UDP-GLYCOSYLTRANSFERASES DOMAIN-CONTAINING PROTEIN"/>
    <property type="match status" value="1"/>
</dbReference>
<dbReference type="Pfam" id="PF26168">
    <property type="entry name" value="Glyco_transf_N"/>
    <property type="match status" value="2"/>
</dbReference>
<accession>A0A2G2ZGM6</accession>
<name>A0A2G2ZGM6_CAPAN</name>
<keyword evidence="4" id="KW-1185">Reference proteome</keyword>
<reference evidence="3 4" key="2">
    <citation type="journal article" date="2017" name="Genome Biol.">
        <title>New reference genome sequences of hot pepper reveal the massive evolution of plant disease-resistance genes by retroduplication.</title>
        <authorList>
            <person name="Kim S."/>
            <person name="Park J."/>
            <person name="Yeom S.I."/>
            <person name="Kim Y.M."/>
            <person name="Seo E."/>
            <person name="Kim K.T."/>
            <person name="Kim M.S."/>
            <person name="Lee J.M."/>
            <person name="Cheong K."/>
            <person name="Shin H.S."/>
            <person name="Kim S.B."/>
            <person name="Han K."/>
            <person name="Lee J."/>
            <person name="Park M."/>
            <person name="Lee H.A."/>
            <person name="Lee H.Y."/>
            <person name="Lee Y."/>
            <person name="Oh S."/>
            <person name="Lee J.H."/>
            <person name="Choi E."/>
            <person name="Choi E."/>
            <person name="Lee S.E."/>
            <person name="Jeon J."/>
            <person name="Kim H."/>
            <person name="Choi G."/>
            <person name="Song H."/>
            <person name="Lee J."/>
            <person name="Lee S.C."/>
            <person name="Kwon J.K."/>
            <person name="Lee H.Y."/>
            <person name="Koo N."/>
            <person name="Hong Y."/>
            <person name="Kim R.W."/>
            <person name="Kang W.H."/>
            <person name="Huh J.H."/>
            <person name="Kang B.C."/>
            <person name="Yang T.J."/>
            <person name="Lee Y.H."/>
            <person name="Bennetzen J.L."/>
            <person name="Choi D."/>
        </authorList>
    </citation>
    <scope>NUCLEOTIDE SEQUENCE [LARGE SCALE GENOMIC DNA]</scope>
    <source>
        <strain evidence="4">cv. CM334</strain>
    </source>
</reference>
<dbReference type="GO" id="GO:1901135">
    <property type="term" value="P:carbohydrate derivative metabolic process"/>
    <property type="evidence" value="ECO:0007669"/>
    <property type="project" value="UniProtKB-ARBA"/>
</dbReference>